<organism evidence="1 2">
    <name type="scientific">Mycoplasma crocodyli (strain ATCC 51981 / MP145)</name>
    <dbReference type="NCBI Taxonomy" id="512564"/>
    <lineage>
        <taxon>Bacteria</taxon>
        <taxon>Bacillati</taxon>
        <taxon>Mycoplasmatota</taxon>
        <taxon>Mollicutes</taxon>
        <taxon>Mycoplasmataceae</taxon>
        <taxon>Mycoplasma</taxon>
    </lineage>
</organism>
<dbReference type="EMBL" id="CP001991">
    <property type="protein sequence ID" value="ADE19788.1"/>
    <property type="molecule type" value="Genomic_DNA"/>
</dbReference>
<dbReference type="STRING" id="512564.MCRO_0464"/>
<sequence>MTKKQLTNKEISNEFIKIKEELNPQLKQLSKTLKKLGFKVNQISYALSNVVITDSLDEMVIESIKLIIIKFQAEMKSAGVKDNKEINEKENN</sequence>
<reference evidence="2" key="1">
    <citation type="submission" date="2010-03" db="EMBL/GenBank/DDBJ databases">
        <title>The complete genome of Mycoplasma crocodyli MP145.</title>
        <authorList>
            <person name="Glass J.I."/>
            <person name="Durkin A.S."/>
            <person name="Hostetler J."/>
            <person name="Jackson J."/>
            <person name="Johnson J."/>
            <person name="May M.A."/>
            <person name="Paralanov V."/>
            <person name="Radune D."/>
            <person name="Szczypinski B."/>
            <person name="Brown D.R."/>
        </authorList>
    </citation>
    <scope>NUCLEOTIDE SEQUENCE [LARGE SCALE GENOMIC DNA]</scope>
    <source>
        <strain evidence="2">ATCC 51981 / MP145</strain>
    </source>
</reference>
<keyword evidence="1" id="KW-0067">ATP-binding</keyword>
<reference evidence="1 2" key="3">
    <citation type="journal article" date="2011" name="J. Bacteriol.">
        <title>Genome sequences of Mycoplasma alligatoris A21JP2T and Mycoplasma crocodyli MP145T.</title>
        <authorList>
            <person name="Brown D.R."/>
            <person name="Farmerie W.G."/>
            <person name="May M."/>
            <person name="Benders G.A."/>
            <person name="Durkin A.S."/>
            <person name="Hlavinka K."/>
            <person name="Hostetler J."/>
            <person name="Jackson J."/>
            <person name="Johnson J."/>
            <person name="Miller R.H."/>
            <person name="Paralanov V."/>
            <person name="Radune D."/>
            <person name="Szczypinski B."/>
            <person name="Glass J.I."/>
        </authorList>
    </citation>
    <scope>NUCLEOTIDE SEQUENCE [LARGE SCALE GENOMIC DNA]</scope>
    <source>
        <strain evidence="2">ATCC 51981 / MP145</strain>
    </source>
</reference>
<gene>
    <name evidence="1" type="primary">ruvA_2</name>
    <name evidence="1" type="ordered locus">MCRO_0464</name>
</gene>
<keyword evidence="1" id="KW-0347">Helicase</keyword>
<evidence type="ECO:0000313" key="2">
    <source>
        <dbReference type="Proteomes" id="UP000001845"/>
    </source>
</evidence>
<dbReference type="AlphaFoldDB" id="D5E5P7"/>
<accession>D5E5P7</accession>
<keyword evidence="1" id="KW-0547">Nucleotide-binding</keyword>
<proteinExistence type="predicted"/>
<dbReference type="Proteomes" id="UP000001845">
    <property type="component" value="Chromosome"/>
</dbReference>
<dbReference type="RefSeq" id="WP_013054564.1">
    <property type="nucleotide sequence ID" value="NC_014014.1"/>
</dbReference>
<dbReference type="GO" id="GO:0004386">
    <property type="term" value="F:helicase activity"/>
    <property type="evidence" value="ECO:0007669"/>
    <property type="project" value="UniProtKB-KW"/>
</dbReference>
<name>D5E5P7_MYCCM</name>
<evidence type="ECO:0000313" key="1">
    <source>
        <dbReference type="EMBL" id="ADE19788.1"/>
    </source>
</evidence>
<keyword evidence="1" id="KW-0378">Hydrolase</keyword>
<keyword evidence="2" id="KW-1185">Reference proteome</keyword>
<reference key="2">
    <citation type="submission" date="2010-03" db="EMBL/GenBank/DDBJ databases">
        <authorList>
            <person name="Ma Z."/>
            <person name="Wang X."/>
            <person name="Liu H."/>
        </authorList>
    </citation>
    <scope>NUCLEOTIDE SEQUENCE</scope>
    <source>
        <strain>MP145</strain>
    </source>
</reference>
<dbReference type="HOGENOM" id="CLU_2410049_0_0_14"/>
<dbReference type="KEGG" id="mcd:MCRO_0464"/>
<protein>
    <submittedName>
        <fullName evidence="1">Holliday junction DNA helicase RuvA</fullName>
    </submittedName>
</protein>